<dbReference type="SMART" id="SM00116">
    <property type="entry name" value="CBS"/>
    <property type="match status" value="1"/>
</dbReference>
<accession>A0AAV4PKJ6</accession>
<dbReference type="AlphaFoldDB" id="A0AAV4PKJ6"/>
<keyword evidence="2" id="KW-0813">Transport</keyword>
<dbReference type="Proteomes" id="UP001054837">
    <property type="component" value="Unassembled WGS sequence"/>
</dbReference>
<evidence type="ECO:0000256" key="2">
    <source>
        <dbReference type="ARBA" id="ARBA00023065"/>
    </source>
</evidence>
<dbReference type="GO" id="GO:0010008">
    <property type="term" value="C:endosome membrane"/>
    <property type="evidence" value="ECO:0007669"/>
    <property type="project" value="UniProtKB-SubCell"/>
</dbReference>
<sequence length="93" mass="10782">MTHPLITERTTVDFNQRSPENWKDVRSITLGRIVDMAPLTVTVQTPMETVIEMFCKLGLRQLLVTEHGRLLGIITKKDVLNHIQEVEKRKDQE</sequence>
<dbReference type="SUPFAM" id="SSF54631">
    <property type="entry name" value="CBS-domain pair"/>
    <property type="match status" value="1"/>
</dbReference>
<gene>
    <name evidence="5" type="primary">Clcn4_1</name>
    <name evidence="5" type="ORF">CDAR_517441</name>
</gene>
<keyword evidence="2" id="KW-0406">Ion transport</keyword>
<dbReference type="Gene3D" id="3.90.1280.20">
    <property type="match status" value="1"/>
</dbReference>
<dbReference type="EMBL" id="BPLQ01003044">
    <property type="protein sequence ID" value="GIX97510.1"/>
    <property type="molecule type" value="Genomic_DNA"/>
</dbReference>
<dbReference type="PANTHER" id="PTHR45711:SF6">
    <property type="entry name" value="CHLORIDE CHANNEL PROTEIN"/>
    <property type="match status" value="1"/>
</dbReference>
<dbReference type="InterPro" id="IPR046342">
    <property type="entry name" value="CBS_dom_sf"/>
</dbReference>
<keyword evidence="6" id="KW-1185">Reference proteome</keyword>
<name>A0AAV4PKJ6_9ARAC</name>
<evidence type="ECO:0000313" key="5">
    <source>
        <dbReference type="EMBL" id="GIX97510.1"/>
    </source>
</evidence>
<dbReference type="GO" id="GO:0005247">
    <property type="term" value="F:voltage-gated chloride channel activity"/>
    <property type="evidence" value="ECO:0007669"/>
    <property type="project" value="TreeGrafter"/>
</dbReference>
<evidence type="ECO:0000256" key="1">
    <source>
        <dbReference type="ARBA" id="ARBA00004337"/>
    </source>
</evidence>
<dbReference type="PROSITE" id="PS51371">
    <property type="entry name" value="CBS"/>
    <property type="match status" value="1"/>
</dbReference>
<dbReference type="GO" id="GO:0005769">
    <property type="term" value="C:early endosome"/>
    <property type="evidence" value="ECO:0007669"/>
    <property type="project" value="TreeGrafter"/>
</dbReference>
<comment type="subcellular location">
    <subcellularLocation>
        <location evidence="1">Endosome membrane</location>
        <topology evidence="1">Multi-pass membrane protein</topology>
    </subcellularLocation>
</comment>
<dbReference type="GO" id="GO:0005886">
    <property type="term" value="C:plasma membrane"/>
    <property type="evidence" value="ECO:0007669"/>
    <property type="project" value="TreeGrafter"/>
</dbReference>
<dbReference type="Pfam" id="PF00571">
    <property type="entry name" value="CBS"/>
    <property type="match status" value="1"/>
</dbReference>
<evidence type="ECO:0000256" key="3">
    <source>
        <dbReference type="PROSITE-ProRule" id="PRU00703"/>
    </source>
</evidence>
<evidence type="ECO:0000313" key="6">
    <source>
        <dbReference type="Proteomes" id="UP001054837"/>
    </source>
</evidence>
<feature type="domain" description="CBS" evidence="4">
    <location>
        <begin position="34"/>
        <end position="92"/>
    </location>
</feature>
<keyword evidence="3" id="KW-0129">CBS domain</keyword>
<dbReference type="PANTHER" id="PTHR45711">
    <property type="entry name" value="CHLORIDE CHANNEL PROTEIN"/>
    <property type="match status" value="1"/>
</dbReference>
<protein>
    <recommendedName>
        <fullName evidence="4">CBS domain-containing protein</fullName>
    </recommendedName>
</protein>
<comment type="caution">
    <text evidence="5">The sequence shown here is derived from an EMBL/GenBank/DDBJ whole genome shotgun (WGS) entry which is preliminary data.</text>
</comment>
<dbReference type="InterPro" id="IPR000644">
    <property type="entry name" value="CBS_dom"/>
</dbReference>
<reference evidence="5 6" key="1">
    <citation type="submission" date="2021-06" db="EMBL/GenBank/DDBJ databases">
        <title>Caerostris darwini draft genome.</title>
        <authorList>
            <person name="Kono N."/>
            <person name="Arakawa K."/>
        </authorList>
    </citation>
    <scope>NUCLEOTIDE SEQUENCE [LARGE SCALE GENOMIC DNA]</scope>
</reference>
<proteinExistence type="predicted"/>
<dbReference type="GO" id="GO:0005794">
    <property type="term" value="C:Golgi apparatus"/>
    <property type="evidence" value="ECO:0007669"/>
    <property type="project" value="TreeGrafter"/>
</dbReference>
<evidence type="ECO:0000259" key="4">
    <source>
        <dbReference type="PROSITE" id="PS51371"/>
    </source>
</evidence>
<organism evidence="5 6">
    <name type="scientific">Caerostris darwini</name>
    <dbReference type="NCBI Taxonomy" id="1538125"/>
    <lineage>
        <taxon>Eukaryota</taxon>
        <taxon>Metazoa</taxon>
        <taxon>Ecdysozoa</taxon>
        <taxon>Arthropoda</taxon>
        <taxon>Chelicerata</taxon>
        <taxon>Arachnida</taxon>
        <taxon>Araneae</taxon>
        <taxon>Araneomorphae</taxon>
        <taxon>Entelegynae</taxon>
        <taxon>Araneoidea</taxon>
        <taxon>Araneidae</taxon>
        <taxon>Caerostris</taxon>
    </lineage>
</organism>